<keyword evidence="2 6" id="KW-0812">Transmembrane</keyword>
<feature type="transmembrane region" description="Helical" evidence="6">
    <location>
        <begin position="409"/>
        <end position="427"/>
    </location>
</feature>
<dbReference type="GO" id="GO:0022857">
    <property type="term" value="F:transmembrane transporter activity"/>
    <property type="evidence" value="ECO:0007669"/>
    <property type="project" value="InterPro"/>
</dbReference>
<name>A0AAJ0BRT6_9PEZI</name>
<dbReference type="Pfam" id="PF07690">
    <property type="entry name" value="MFS_1"/>
    <property type="match status" value="1"/>
</dbReference>
<comment type="caution">
    <text evidence="7">The sequence shown here is derived from an EMBL/GenBank/DDBJ whole genome shotgun (WGS) entry which is preliminary data.</text>
</comment>
<dbReference type="GeneID" id="85306489"/>
<feature type="transmembrane region" description="Helical" evidence="6">
    <location>
        <begin position="139"/>
        <end position="164"/>
    </location>
</feature>
<feature type="compositionally biased region" description="Polar residues" evidence="5">
    <location>
        <begin position="239"/>
        <end position="249"/>
    </location>
</feature>
<feature type="transmembrane region" description="Helical" evidence="6">
    <location>
        <begin position="78"/>
        <end position="98"/>
    </location>
</feature>
<evidence type="ECO:0000313" key="8">
    <source>
        <dbReference type="Proteomes" id="UP001244011"/>
    </source>
</evidence>
<evidence type="ECO:0000256" key="3">
    <source>
        <dbReference type="ARBA" id="ARBA00022989"/>
    </source>
</evidence>
<evidence type="ECO:0000256" key="4">
    <source>
        <dbReference type="ARBA" id="ARBA00023136"/>
    </source>
</evidence>
<dbReference type="AlphaFoldDB" id="A0AAJ0BRT6"/>
<protein>
    <submittedName>
        <fullName evidence="7">MFS general substrate transporter</fullName>
    </submittedName>
</protein>
<feature type="compositionally biased region" description="Low complexity" evidence="5">
    <location>
        <begin position="254"/>
        <end position="273"/>
    </location>
</feature>
<dbReference type="GO" id="GO:0000329">
    <property type="term" value="C:fungal-type vacuole membrane"/>
    <property type="evidence" value="ECO:0007669"/>
    <property type="project" value="TreeGrafter"/>
</dbReference>
<sequence>MRETTKRHRARIVSSVAATLISLACGSNYVYSAWAPQFADRLHLSATESNLIGLFGNLGMYSLGVPAGLLVDMKGPRPAVIVGALLLGIGYFPFRASYDNASGSVAMLCFFSFLTGLGGCTAFAGAVKTSALNWPNHRGTATAFPLAAFGLSAFFFSFLGSVFFSGDTGAFLMLLAAGTFGVTFVGFFFIQVVPHTSYHALPNHPGLRGAQQLRRTPSEEAKIRNGLPVPDIEPGMSPTKYTNPTTSEARGQVARAGSPSSQAASAAPVDVEAAPPPSATDDPDQTDETSSLMSKGSSLPGDVLVQSSVDMDRSHRVDIRGWHLLRSLDFWLLFSIMGILAGIGLMTINNIGHNANALWRRFDDSVGEDFLIRRQQMHVSILSVASFLGRLLSGVGSDFLVKVLGASRVWCLVVASGIFCVAQIFALSIANPYFLWLVSSLSGLGYGFLFGVFPSIVAETFGIHGLSQNWGFMTLSPVLSGALFNQFYGLIFDRHTIVGPDGDRSCLDGTGCYRAAYMVTLGAGALGLLVTLMTIRHQHRQRMQEEADRIARD</sequence>
<gene>
    <name evidence="7" type="ORF">QBC33DRAFT_287156</name>
</gene>
<feature type="transmembrane region" description="Helical" evidence="6">
    <location>
        <begin position="170"/>
        <end position="190"/>
    </location>
</feature>
<dbReference type="RefSeq" id="XP_060278441.1">
    <property type="nucleotide sequence ID" value="XM_060423302.1"/>
</dbReference>
<accession>A0AAJ0BRT6</accession>
<feature type="region of interest" description="Disordered" evidence="5">
    <location>
        <begin position="203"/>
        <end position="303"/>
    </location>
</feature>
<dbReference type="Gene3D" id="1.20.1250.20">
    <property type="entry name" value="MFS general substrate transporter like domains"/>
    <property type="match status" value="2"/>
</dbReference>
<keyword evidence="8" id="KW-1185">Reference proteome</keyword>
<proteinExistence type="predicted"/>
<dbReference type="InterPro" id="IPR036259">
    <property type="entry name" value="MFS_trans_sf"/>
</dbReference>
<dbReference type="PROSITE" id="PS51257">
    <property type="entry name" value="PROKAR_LIPOPROTEIN"/>
    <property type="match status" value="1"/>
</dbReference>
<feature type="transmembrane region" description="Helical" evidence="6">
    <location>
        <begin position="433"/>
        <end position="458"/>
    </location>
</feature>
<evidence type="ECO:0000256" key="1">
    <source>
        <dbReference type="ARBA" id="ARBA00004141"/>
    </source>
</evidence>
<feature type="transmembrane region" description="Helical" evidence="6">
    <location>
        <begin position="515"/>
        <end position="535"/>
    </location>
</feature>
<dbReference type="SUPFAM" id="SSF103473">
    <property type="entry name" value="MFS general substrate transporter"/>
    <property type="match status" value="1"/>
</dbReference>
<feature type="transmembrane region" description="Helical" evidence="6">
    <location>
        <begin position="12"/>
        <end position="31"/>
    </location>
</feature>
<evidence type="ECO:0000256" key="5">
    <source>
        <dbReference type="SAM" id="MobiDB-lite"/>
    </source>
</evidence>
<feature type="transmembrane region" description="Helical" evidence="6">
    <location>
        <begin position="330"/>
        <end position="352"/>
    </location>
</feature>
<evidence type="ECO:0000313" key="7">
    <source>
        <dbReference type="EMBL" id="KAK1762228.1"/>
    </source>
</evidence>
<dbReference type="PANTHER" id="PTHR21576:SF158">
    <property type="entry name" value="RIBOSOMAL RNA-PROCESSING PROTEIN 12-LIKE CONSERVED DOMAIN-CONTAINING PROTEIN"/>
    <property type="match status" value="1"/>
</dbReference>
<keyword evidence="4 6" id="KW-0472">Membrane</keyword>
<comment type="subcellular location">
    <subcellularLocation>
        <location evidence="1">Membrane</location>
        <topology evidence="1">Multi-pass membrane protein</topology>
    </subcellularLocation>
</comment>
<evidence type="ECO:0000256" key="6">
    <source>
        <dbReference type="SAM" id="Phobius"/>
    </source>
</evidence>
<keyword evidence="3 6" id="KW-1133">Transmembrane helix</keyword>
<evidence type="ECO:0000256" key="2">
    <source>
        <dbReference type="ARBA" id="ARBA00022692"/>
    </source>
</evidence>
<feature type="transmembrane region" description="Helical" evidence="6">
    <location>
        <begin position="470"/>
        <end position="491"/>
    </location>
</feature>
<dbReference type="Proteomes" id="UP001244011">
    <property type="component" value="Unassembled WGS sequence"/>
</dbReference>
<dbReference type="InterPro" id="IPR011701">
    <property type="entry name" value="MFS"/>
</dbReference>
<feature type="compositionally biased region" description="Polar residues" evidence="5">
    <location>
        <begin position="288"/>
        <end position="297"/>
    </location>
</feature>
<feature type="transmembrane region" description="Helical" evidence="6">
    <location>
        <begin position="377"/>
        <end position="397"/>
    </location>
</feature>
<dbReference type="EMBL" id="MU839040">
    <property type="protein sequence ID" value="KAK1762228.1"/>
    <property type="molecule type" value="Genomic_DNA"/>
</dbReference>
<organism evidence="7 8">
    <name type="scientific">Phialemonium atrogriseum</name>
    <dbReference type="NCBI Taxonomy" id="1093897"/>
    <lineage>
        <taxon>Eukaryota</taxon>
        <taxon>Fungi</taxon>
        <taxon>Dikarya</taxon>
        <taxon>Ascomycota</taxon>
        <taxon>Pezizomycotina</taxon>
        <taxon>Sordariomycetes</taxon>
        <taxon>Sordariomycetidae</taxon>
        <taxon>Cephalothecales</taxon>
        <taxon>Cephalothecaceae</taxon>
        <taxon>Phialemonium</taxon>
    </lineage>
</organism>
<feature type="transmembrane region" description="Helical" evidence="6">
    <location>
        <begin position="104"/>
        <end position="127"/>
    </location>
</feature>
<dbReference type="PANTHER" id="PTHR21576">
    <property type="entry name" value="UNCHARACTERIZED NODULIN-LIKE PROTEIN"/>
    <property type="match status" value="1"/>
</dbReference>
<reference evidence="7" key="1">
    <citation type="submission" date="2023-06" db="EMBL/GenBank/DDBJ databases">
        <title>Genome-scale phylogeny and comparative genomics of the fungal order Sordariales.</title>
        <authorList>
            <consortium name="Lawrence Berkeley National Laboratory"/>
            <person name="Hensen N."/>
            <person name="Bonometti L."/>
            <person name="Westerberg I."/>
            <person name="Brannstrom I.O."/>
            <person name="Guillou S."/>
            <person name="Cros-Aarteil S."/>
            <person name="Calhoun S."/>
            <person name="Haridas S."/>
            <person name="Kuo A."/>
            <person name="Mondo S."/>
            <person name="Pangilinan J."/>
            <person name="Riley R."/>
            <person name="Labutti K."/>
            <person name="Andreopoulos B."/>
            <person name="Lipzen A."/>
            <person name="Chen C."/>
            <person name="Yanf M."/>
            <person name="Daum C."/>
            <person name="Ng V."/>
            <person name="Clum A."/>
            <person name="Steindorff A."/>
            <person name="Ohm R."/>
            <person name="Martin F."/>
            <person name="Silar P."/>
            <person name="Natvig D."/>
            <person name="Lalanne C."/>
            <person name="Gautier V."/>
            <person name="Ament-Velasquez S.L."/>
            <person name="Kruys A."/>
            <person name="Hutchinson M.I."/>
            <person name="Powell A.J."/>
            <person name="Barry K."/>
            <person name="Miller A.N."/>
            <person name="Grigoriev I.V."/>
            <person name="Debuchy R."/>
            <person name="Gladieux P."/>
            <person name="Thoren M.H."/>
            <person name="Johannesson H."/>
        </authorList>
    </citation>
    <scope>NUCLEOTIDE SEQUENCE</scope>
    <source>
        <strain evidence="7">8032-3</strain>
    </source>
</reference>